<dbReference type="InterPro" id="IPR036249">
    <property type="entry name" value="Thioredoxin-like_sf"/>
</dbReference>
<dbReference type="Proteomes" id="UP000886101">
    <property type="component" value="Unassembled WGS sequence"/>
</dbReference>
<sequence>MVRNLVLRRYPMELRDGLSYRKRKKNVFLLVGGISLFGFIYCALEVILSSFGKTLCHSDTCQIVESFSLLPRPLLSAVAALYFLVQGIFALGAWKRNQLALKFLVLLAALGLGVETVLVGRQFIDYHQHCPFCLKVAGFTLLSASLILFSSKRLAVFGVVGGAVLALLLTPISLTPLSNAAVKRIYRGNPQEKMILIYADQCPHCHEVLSFCETLNDIDLLLCPKQKALALLRTLDIKGVPVLIVDKNGEKEILVGSKLILTRLKATQKEPLLPLDELLTPEGVCSEVQKCEP</sequence>
<proteinExistence type="predicted"/>
<gene>
    <name evidence="2" type="ORF">ENJ96_01685</name>
</gene>
<keyword evidence="1" id="KW-0812">Transmembrane</keyword>
<protein>
    <recommendedName>
        <fullName evidence="3">Vitamin K epoxide reductase domain-containing protein</fullName>
    </recommendedName>
</protein>
<accession>A0A7V5NYK4</accession>
<comment type="caution">
    <text evidence="2">The sequence shown here is derived from an EMBL/GenBank/DDBJ whole genome shotgun (WGS) entry which is preliminary data.</text>
</comment>
<dbReference type="SUPFAM" id="SSF52833">
    <property type="entry name" value="Thioredoxin-like"/>
    <property type="match status" value="1"/>
</dbReference>
<feature type="transmembrane region" description="Helical" evidence="1">
    <location>
        <begin position="100"/>
        <end position="120"/>
    </location>
</feature>
<evidence type="ECO:0000256" key="1">
    <source>
        <dbReference type="SAM" id="Phobius"/>
    </source>
</evidence>
<keyword evidence="1" id="KW-0472">Membrane</keyword>
<dbReference type="AlphaFoldDB" id="A0A7V5NYK4"/>
<dbReference type="EMBL" id="DROK01000048">
    <property type="protein sequence ID" value="HHI96545.1"/>
    <property type="molecule type" value="Genomic_DNA"/>
</dbReference>
<feature type="transmembrane region" description="Helical" evidence="1">
    <location>
        <begin position="74"/>
        <end position="94"/>
    </location>
</feature>
<name>A0A7V5NYK4_9BACT</name>
<feature type="transmembrane region" description="Helical" evidence="1">
    <location>
        <begin position="155"/>
        <end position="177"/>
    </location>
</feature>
<organism evidence="2">
    <name type="scientific">Thermodesulfatator atlanticus</name>
    <dbReference type="NCBI Taxonomy" id="501497"/>
    <lineage>
        <taxon>Bacteria</taxon>
        <taxon>Pseudomonadati</taxon>
        <taxon>Thermodesulfobacteriota</taxon>
        <taxon>Thermodesulfobacteria</taxon>
        <taxon>Thermodesulfobacteriales</taxon>
        <taxon>Thermodesulfatatoraceae</taxon>
        <taxon>Thermodesulfatator</taxon>
    </lineage>
</organism>
<evidence type="ECO:0008006" key="3">
    <source>
        <dbReference type="Google" id="ProtNLM"/>
    </source>
</evidence>
<feature type="transmembrane region" description="Helical" evidence="1">
    <location>
        <begin position="27"/>
        <end position="48"/>
    </location>
</feature>
<evidence type="ECO:0000313" key="2">
    <source>
        <dbReference type="EMBL" id="HHI96545.1"/>
    </source>
</evidence>
<keyword evidence="1" id="KW-1133">Transmembrane helix</keyword>
<reference evidence="2" key="1">
    <citation type="journal article" date="2020" name="mSystems">
        <title>Genome- and Community-Level Interaction Insights into Carbon Utilization and Element Cycling Functions of Hydrothermarchaeota in Hydrothermal Sediment.</title>
        <authorList>
            <person name="Zhou Z."/>
            <person name="Liu Y."/>
            <person name="Xu W."/>
            <person name="Pan J."/>
            <person name="Luo Z.H."/>
            <person name="Li M."/>
        </authorList>
    </citation>
    <scope>NUCLEOTIDE SEQUENCE [LARGE SCALE GENOMIC DNA]</scope>
    <source>
        <strain evidence="2">HyVt-533</strain>
    </source>
</reference>